<proteinExistence type="predicted"/>
<gene>
    <name evidence="2" type="ORF">ALP29_200599</name>
</gene>
<feature type="compositionally biased region" description="Polar residues" evidence="1">
    <location>
        <begin position="62"/>
        <end position="74"/>
    </location>
</feature>
<dbReference type="AlphaFoldDB" id="A0A3M5VLG2"/>
<feature type="region of interest" description="Disordered" evidence="1">
    <location>
        <begin position="47"/>
        <end position="108"/>
    </location>
</feature>
<evidence type="ECO:0000313" key="3">
    <source>
        <dbReference type="Proteomes" id="UP000280395"/>
    </source>
</evidence>
<reference evidence="2 3" key="1">
    <citation type="submission" date="2018-08" db="EMBL/GenBank/DDBJ databases">
        <title>Recombination of ecologically and evolutionarily significant loci maintains genetic cohesion in the Pseudomonas syringae species complex.</title>
        <authorList>
            <person name="Dillon M."/>
            <person name="Thakur S."/>
            <person name="Almeida R.N.D."/>
            <person name="Weir B.S."/>
            <person name="Guttman D.S."/>
        </authorList>
    </citation>
    <scope>NUCLEOTIDE SEQUENCE [LARGE SCALE GENOMIC DNA]</scope>
    <source>
        <strain evidence="2 3">ICMP 14479</strain>
    </source>
</reference>
<protein>
    <submittedName>
        <fullName evidence="2">Uncharacterized protein</fullName>
    </submittedName>
</protein>
<comment type="caution">
    <text evidence="2">The sequence shown here is derived from an EMBL/GenBank/DDBJ whole genome shotgun (WGS) entry which is preliminary data.</text>
</comment>
<feature type="compositionally biased region" description="Basic and acidic residues" evidence="1">
    <location>
        <begin position="1"/>
        <end position="11"/>
    </location>
</feature>
<feature type="region of interest" description="Disordered" evidence="1">
    <location>
        <begin position="1"/>
        <end position="27"/>
    </location>
</feature>
<dbReference type="Proteomes" id="UP000280395">
    <property type="component" value="Unassembled WGS sequence"/>
</dbReference>
<name>A0A3M5VLG2_PSESX</name>
<evidence type="ECO:0000313" key="2">
    <source>
        <dbReference type="EMBL" id="RMU59052.1"/>
    </source>
</evidence>
<evidence type="ECO:0000256" key="1">
    <source>
        <dbReference type="SAM" id="MobiDB-lite"/>
    </source>
</evidence>
<sequence length="154" mass="15984">MPLHSASHETNLRMAAPTATANKSGRDLLDNGRALAGICMSNPRLAGGPSADEEFTLGHGNQAPSEEASGNTHPQCRRHQCAGHVTGSQHPSPGDAALTPKRGPGTATSFSTTYPVSLSQGMLLGSASFDANSQLHLALFTEVTKEARGWLPGN</sequence>
<dbReference type="EMBL" id="RBUA01000534">
    <property type="protein sequence ID" value="RMU59052.1"/>
    <property type="molecule type" value="Genomic_DNA"/>
</dbReference>
<organism evidence="2 3">
    <name type="scientific">Pseudomonas syringae pv. avii</name>
    <dbReference type="NCBI Taxonomy" id="663959"/>
    <lineage>
        <taxon>Bacteria</taxon>
        <taxon>Pseudomonadati</taxon>
        <taxon>Pseudomonadota</taxon>
        <taxon>Gammaproteobacteria</taxon>
        <taxon>Pseudomonadales</taxon>
        <taxon>Pseudomonadaceae</taxon>
        <taxon>Pseudomonas</taxon>
        <taxon>Pseudomonas syringae</taxon>
    </lineage>
</organism>
<accession>A0A3M5VLG2</accession>